<dbReference type="KEGG" id="bbae:FRD01_00725"/>
<name>A0A5B8XLH3_9DELT</name>
<dbReference type="AlphaFoldDB" id="A0A5B8XLH3"/>
<dbReference type="EMBL" id="CP042467">
    <property type="protein sequence ID" value="QED25808.1"/>
    <property type="molecule type" value="Genomic_DNA"/>
</dbReference>
<dbReference type="InterPro" id="IPR001646">
    <property type="entry name" value="5peptide_repeat"/>
</dbReference>
<dbReference type="PANTHER" id="PTHR14136">
    <property type="entry name" value="BTB_POZ DOMAIN-CONTAINING PROTEIN KCTD9"/>
    <property type="match status" value="1"/>
</dbReference>
<evidence type="ECO:0000313" key="2">
    <source>
        <dbReference type="Proteomes" id="UP000321595"/>
    </source>
</evidence>
<protein>
    <submittedName>
        <fullName evidence="1">Pentapeptide repeat-containing protein</fullName>
    </submittedName>
</protein>
<organism evidence="1 2">
    <name type="scientific">Microvenator marinus</name>
    <dbReference type="NCBI Taxonomy" id="2600177"/>
    <lineage>
        <taxon>Bacteria</taxon>
        <taxon>Deltaproteobacteria</taxon>
        <taxon>Bradymonadales</taxon>
        <taxon>Microvenatoraceae</taxon>
        <taxon>Microvenator</taxon>
    </lineage>
</organism>
<dbReference type="OrthoDB" id="2579959at2"/>
<proteinExistence type="predicted"/>
<sequence length="294" mass="32229">MKSFCQANCSFRFRVVQFSVVIGVGSLLLGCEAKPKAELEPQEKVHTPEVSPAVPVEEILEAAPRASTEKDLDPRAKFPEEDGVYLLYIHGCLTGRSLRDVIIEMKSRTPSLPIDWLDWGKMSGDVKSRFEVAGGTPWMVAIKGGRVQEAHFGAQLNINPNGEERNQDLVLHMLRRNGLQSGDLASLLFTPPGVESGDLYGMKNLDGEIFSVMDLSGIEWSNRILERVHFNGSDLQNADLSGAILDGSNFSHANLKGAKMTGASVKRVNWSFATCPDGWKAPFGGSCEDHLDVR</sequence>
<dbReference type="PROSITE" id="PS51257">
    <property type="entry name" value="PROKAR_LIPOPROTEIN"/>
    <property type="match status" value="1"/>
</dbReference>
<gene>
    <name evidence="1" type="ORF">FRD01_00725</name>
</gene>
<keyword evidence="2" id="KW-1185">Reference proteome</keyword>
<dbReference type="RefSeq" id="WP_146956704.1">
    <property type="nucleotide sequence ID" value="NZ_CP042467.1"/>
</dbReference>
<reference evidence="1 2" key="1">
    <citation type="submission" date="2019-08" db="EMBL/GenBank/DDBJ databases">
        <authorList>
            <person name="Liang Q."/>
        </authorList>
    </citation>
    <scope>NUCLEOTIDE SEQUENCE [LARGE SCALE GENOMIC DNA]</scope>
    <source>
        <strain evidence="1 2">V1718</strain>
    </source>
</reference>
<dbReference type="SUPFAM" id="SSF141571">
    <property type="entry name" value="Pentapeptide repeat-like"/>
    <property type="match status" value="1"/>
</dbReference>
<dbReference type="Gene3D" id="2.160.20.80">
    <property type="entry name" value="E3 ubiquitin-protein ligase SopA"/>
    <property type="match status" value="1"/>
</dbReference>
<dbReference type="Proteomes" id="UP000321595">
    <property type="component" value="Chromosome"/>
</dbReference>
<accession>A0A5B8XLH3</accession>
<dbReference type="PANTHER" id="PTHR14136:SF17">
    <property type="entry name" value="BTB_POZ DOMAIN-CONTAINING PROTEIN KCTD9"/>
    <property type="match status" value="1"/>
</dbReference>
<dbReference type="Pfam" id="PF00805">
    <property type="entry name" value="Pentapeptide"/>
    <property type="match status" value="1"/>
</dbReference>
<evidence type="ECO:0000313" key="1">
    <source>
        <dbReference type="EMBL" id="QED25808.1"/>
    </source>
</evidence>
<dbReference type="InterPro" id="IPR051082">
    <property type="entry name" value="Pentapeptide-BTB/POZ_domain"/>
</dbReference>